<accession>A0AAX3RK17</accession>
<dbReference type="Gene3D" id="3.90.175.10">
    <property type="entry name" value="Diphtheria Toxin, domain 1"/>
    <property type="match status" value="1"/>
</dbReference>
<gene>
    <name evidence="1" type="ORF">P5633_21585</name>
</gene>
<dbReference type="SUPFAM" id="SSF56399">
    <property type="entry name" value="ADP-ribosylation"/>
    <property type="match status" value="1"/>
</dbReference>
<evidence type="ECO:0000313" key="1">
    <source>
        <dbReference type="EMBL" id="WEY84776.1"/>
    </source>
</evidence>
<proteinExistence type="predicted"/>
<reference evidence="1" key="1">
    <citation type="submission" date="2025-02" db="EMBL/GenBank/DDBJ databases">
        <title>Complete genome sequences of 52 Bacillus and Priestia strains isolated from West-African fermentations and 26 reference strains from the DSMZ collection.</title>
        <authorList>
            <person name="Wiedenbein E.S."/>
            <person name="Canoy T.S."/>
            <person name="Hui Y."/>
            <person name="Parkouda C."/>
            <person name="Dawende C."/>
            <person name="Ametefe E."/>
            <person name="Jespersen L."/>
            <person name="Nielsen D.S."/>
        </authorList>
    </citation>
    <scope>NUCLEOTIDE SEQUENCE</scope>
    <source>
        <strain evidence="1">PRO56</strain>
    </source>
</reference>
<dbReference type="AlphaFoldDB" id="A0AAX3RK17"/>
<dbReference type="EMBL" id="CP120576">
    <property type="protein sequence ID" value="WEY84776.1"/>
    <property type="molecule type" value="Genomic_DNA"/>
</dbReference>
<dbReference type="Proteomes" id="UP001214898">
    <property type="component" value="Chromosome"/>
</dbReference>
<evidence type="ECO:0008006" key="3">
    <source>
        <dbReference type="Google" id="ProtNLM"/>
    </source>
</evidence>
<protein>
    <recommendedName>
        <fullName evidence="3">DUF3990 domain-containing protein</fullName>
    </recommendedName>
</protein>
<name>A0AAX3RK17_BACIU</name>
<organism evidence="1 2">
    <name type="scientific">Bacillus subtilis</name>
    <dbReference type="NCBI Taxonomy" id="1423"/>
    <lineage>
        <taxon>Bacteria</taxon>
        <taxon>Bacillati</taxon>
        <taxon>Bacillota</taxon>
        <taxon>Bacilli</taxon>
        <taxon>Bacillales</taxon>
        <taxon>Bacillaceae</taxon>
        <taxon>Bacillus</taxon>
    </lineage>
</organism>
<evidence type="ECO:0000313" key="2">
    <source>
        <dbReference type="Proteomes" id="UP001214898"/>
    </source>
</evidence>
<sequence length="207" mass="24404">MLTHGDYNYKVNIKGFHGTSLKAAKKIIEEKEFKLGDFREDHWLGQGAYFFRDDYEQANTWAYFKIKENENGAVIEANVEVDNKNFLNLDSRKGYLFFNSFYNQFKQHCLEQEIELGEKTKTELRCFVCDQLPDDIKIIQRTFSNREKELAEVEVGLNGVQLCIRDSDILDFEKIKIVGLIPFRSKKRKGHRRPKKLLIEESDIHEI</sequence>